<dbReference type="Proteomes" id="UP000001449">
    <property type="component" value="Chromosome 3"/>
</dbReference>
<dbReference type="EMBL" id="CM000640">
    <property type="protein sequence ID" value="EED93671.1"/>
    <property type="molecule type" value="Genomic_DNA"/>
</dbReference>
<dbReference type="HOGENOM" id="CLU_1177466_0_0_1"/>
<dbReference type="SUPFAM" id="SSF50729">
    <property type="entry name" value="PH domain-like"/>
    <property type="match status" value="1"/>
</dbReference>
<dbReference type="InterPro" id="IPR001849">
    <property type="entry name" value="PH_domain"/>
</dbReference>
<evidence type="ECO:0000313" key="3">
    <source>
        <dbReference type="EMBL" id="EED93671.1"/>
    </source>
</evidence>
<dbReference type="InParanoid" id="B8BXA0"/>
<protein>
    <recommendedName>
        <fullName evidence="2">PH domain-containing protein</fullName>
    </recommendedName>
</protein>
<dbReference type="RefSeq" id="XP_002288235.1">
    <property type="nucleotide sequence ID" value="XM_002288199.1"/>
</dbReference>
<keyword evidence="4" id="KW-1185">Reference proteome</keyword>
<dbReference type="PaxDb" id="35128-Thaps3261"/>
<dbReference type="eggNOG" id="ENOG502SR8Q">
    <property type="taxonomic scope" value="Eukaryota"/>
</dbReference>
<feature type="region of interest" description="Disordered" evidence="1">
    <location>
        <begin position="1"/>
        <end position="20"/>
    </location>
</feature>
<dbReference type="KEGG" id="tps:THAPSDRAFT_3261"/>
<evidence type="ECO:0000259" key="2">
    <source>
        <dbReference type="SMART" id="SM00233"/>
    </source>
</evidence>
<organism evidence="3 4">
    <name type="scientific">Thalassiosira pseudonana</name>
    <name type="common">Marine diatom</name>
    <name type="synonym">Cyclotella nana</name>
    <dbReference type="NCBI Taxonomy" id="35128"/>
    <lineage>
        <taxon>Eukaryota</taxon>
        <taxon>Sar</taxon>
        <taxon>Stramenopiles</taxon>
        <taxon>Ochrophyta</taxon>
        <taxon>Bacillariophyta</taxon>
        <taxon>Coscinodiscophyceae</taxon>
        <taxon>Thalassiosirophycidae</taxon>
        <taxon>Thalassiosirales</taxon>
        <taxon>Thalassiosiraceae</taxon>
        <taxon>Thalassiosira</taxon>
    </lineage>
</organism>
<reference evidence="3 4" key="2">
    <citation type="journal article" date="2008" name="Nature">
        <title>The Phaeodactylum genome reveals the evolutionary history of diatom genomes.</title>
        <authorList>
            <person name="Bowler C."/>
            <person name="Allen A.E."/>
            <person name="Badger J.H."/>
            <person name="Grimwood J."/>
            <person name="Jabbari K."/>
            <person name="Kuo A."/>
            <person name="Maheswari U."/>
            <person name="Martens C."/>
            <person name="Maumus F."/>
            <person name="Otillar R.P."/>
            <person name="Rayko E."/>
            <person name="Salamov A."/>
            <person name="Vandepoele K."/>
            <person name="Beszteri B."/>
            <person name="Gruber A."/>
            <person name="Heijde M."/>
            <person name="Katinka M."/>
            <person name="Mock T."/>
            <person name="Valentin K."/>
            <person name="Verret F."/>
            <person name="Berges J.A."/>
            <person name="Brownlee C."/>
            <person name="Cadoret J.P."/>
            <person name="Chiovitti A."/>
            <person name="Choi C.J."/>
            <person name="Coesel S."/>
            <person name="De Martino A."/>
            <person name="Detter J.C."/>
            <person name="Durkin C."/>
            <person name="Falciatore A."/>
            <person name="Fournet J."/>
            <person name="Haruta M."/>
            <person name="Huysman M.J."/>
            <person name="Jenkins B.D."/>
            <person name="Jiroutova K."/>
            <person name="Jorgensen R.E."/>
            <person name="Joubert Y."/>
            <person name="Kaplan A."/>
            <person name="Kroger N."/>
            <person name="Kroth P.G."/>
            <person name="La Roche J."/>
            <person name="Lindquist E."/>
            <person name="Lommer M."/>
            <person name="Martin-Jezequel V."/>
            <person name="Lopez P.J."/>
            <person name="Lucas S."/>
            <person name="Mangogna M."/>
            <person name="McGinnis K."/>
            <person name="Medlin L.K."/>
            <person name="Montsant A."/>
            <person name="Oudot-Le Secq M.P."/>
            <person name="Napoli C."/>
            <person name="Obornik M."/>
            <person name="Parker M.S."/>
            <person name="Petit J.L."/>
            <person name="Porcel B.M."/>
            <person name="Poulsen N."/>
            <person name="Robison M."/>
            <person name="Rychlewski L."/>
            <person name="Rynearson T.A."/>
            <person name="Schmutz J."/>
            <person name="Shapiro H."/>
            <person name="Siaut M."/>
            <person name="Stanley M."/>
            <person name="Sussman M.R."/>
            <person name="Taylor A.R."/>
            <person name="Vardi A."/>
            <person name="von Dassow P."/>
            <person name="Vyverman W."/>
            <person name="Willis A."/>
            <person name="Wyrwicz L.S."/>
            <person name="Rokhsar D.S."/>
            <person name="Weissenbach J."/>
            <person name="Armbrust E.V."/>
            <person name="Green B.R."/>
            <person name="Van de Peer Y."/>
            <person name="Grigoriev I.V."/>
        </authorList>
    </citation>
    <scope>NUCLEOTIDE SEQUENCE [LARGE SCALE GENOMIC DNA]</scope>
    <source>
        <strain evidence="3 4">CCMP1335</strain>
    </source>
</reference>
<dbReference type="SMART" id="SM00233">
    <property type="entry name" value="PH"/>
    <property type="match status" value="1"/>
</dbReference>
<evidence type="ECO:0000313" key="4">
    <source>
        <dbReference type="Proteomes" id="UP000001449"/>
    </source>
</evidence>
<gene>
    <name evidence="3" type="ORF">THAPSDRAFT_3261</name>
</gene>
<evidence type="ECO:0000256" key="1">
    <source>
        <dbReference type="SAM" id="MobiDB-lite"/>
    </source>
</evidence>
<proteinExistence type="predicted"/>
<dbReference type="InterPro" id="IPR011993">
    <property type="entry name" value="PH-like_dom_sf"/>
</dbReference>
<dbReference type="OMA" id="QWKRRYL"/>
<accession>B8BXA0</accession>
<dbReference type="AlphaFoldDB" id="B8BXA0"/>
<name>B8BXA0_THAPS</name>
<feature type="domain" description="PH" evidence="2">
    <location>
        <begin position="40"/>
        <end position="176"/>
    </location>
</feature>
<reference evidence="3 4" key="1">
    <citation type="journal article" date="2004" name="Science">
        <title>The genome of the diatom Thalassiosira pseudonana: ecology, evolution, and metabolism.</title>
        <authorList>
            <person name="Armbrust E.V."/>
            <person name="Berges J.A."/>
            <person name="Bowler C."/>
            <person name="Green B.R."/>
            <person name="Martinez D."/>
            <person name="Putnam N.H."/>
            <person name="Zhou S."/>
            <person name="Allen A.E."/>
            <person name="Apt K.E."/>
            <person name="Bechner M."/>
            <person name="Brzezinski M.A."/>
            <person name="Chaal B.K."/>
            <person name="Chiovitti A."/>
            <person name="Davis A.K."/>
            <person name="Demarest M.S."/>
            <person name="Detter J.C."/>
            <person name="Glavina T."/>
            <person name="Goodstein D."/>
            <person name="Hadi M.Z."/>
            <person name="Hellsten U."/>
            <person name="Hildebrand M."/>
            <person name="Jenkins B.D."/>
            <person name="Jurka J."/>
            <person name="Kapitonov V.V."/>
            <person name="Kroger N."/>
            <person name="Lau W.W."/>
            <person name="Lane T.W."/>
            <person name="Larimer F.W."/>
            <person name="Lippmeier J.C."/>
            <person name="Lucas S."/>
            <person name="Medina M."/>
            <person name="Montsant A."/>
            <person name="Obornik M."/>
            <person name="Parker M.S."/>
            <person name="Palenik B."/>
            <person name="Pazour G.J."/>
            <person name="Richardson P.M."/>
            <person name="Rynearson T.A."/>
            <person name="Saito M.A."/>
            <person name="Schwartz D.C."/>
            <person name="Thamatrakoln K."/>
            <person name="Valentin K."/>
            <person name="Vardi A."/>
            <person name="Wilkerson F.P."/>
            <person name="Rokhsar D.S."/>
        </authorList>
    </citation>
    <scope>NUCLEOTIDE SEQUENCE [LARGE SCALE GENOMIC DNA]</scope>
    <source>
        <strain evidence="3 4">CCMP1335</strain>
    </source>
</reference>
<dbReference type="Gene3D" id="2.30.29.30">
    <property type="entry name" value="Pleckstrin-homology domain (PH domain)/Phosphotyrosine-binding domain (PTB)"/>
    <property type="match status" value="1"/>
</dbReference>
<sequence length="236" mass="26682">MSSEIRRRNPSSKSVPTDASPMINYDEAHLSARALMRASPVLSGYACKMHIPLFYAVLPSSIQWLLSTRCCPKSWSPQWKRRYLIALGGYLYRFKDENGSTPKGAPMPVDSMEARLLSRDEAVANGEFNIVTDRLPVDCTSVIEVCSGGKTQYFAMHSTEEATTWVNSVRQMRQDCITKNMGHSNIPYPKEWDAFDASAKRIREQKARIRNKLEAIDRKEQEMQTLGSAPSVGYYS</sequence>
<dbReference type="GeneID" id="7441786"/>